<dbReference type="PANTHER" id="PTHR33279">
    <property type="entry name" value="SULFUR CARRIER PROTEIN YEDF-RELATED"/>
    <property type="match status" value="1"/>
</dbReference>
<organism evidence="2 3">
    <name type="scientific">Methanothermococcus okinawensis (strain DSM 14208 / JCM 11175 / IH1)</name>
    <dbReference type="NCBI Taxonomy" id="647113"/>
    <lineage>
        <taxon>Archaea</taxon>
        <taxon>Methanobacteriati</taxon>
        <taxon>Methanobacteriota</taxon>
        <taxon>Methanomada group</taxon>
        <taxon>Methanococci</taxon>
        <taxon>Methanococcales</taxon>
        <taxon>Methanococcaceae</taxon>
        <taxon>Methanothermococcus</taxon>
    </lineage>
</organism>
<dbReference type="Proteomes" id="UP000009296">
    <property type="component" value="Chromosome"/>
</dbReference>
<dbReference type="InterPro" id="IPR001455">
    <property type="entry name" value="TusA-like"/>
</dbReference>
<keyword evidence="3" id="KW-1185">Reference proteome</keyword>
<dbReference type="Pfam" id="PF01206">
    <property type="entry name" value="TusA"/>
    <property type="match status" value="1"/>
</dbReference>
<proteinExistence type="predicted"/>
<evidence type="ECO:0000259" key="1">
    <source>
        <dbReference type="PROSITE" id="PS01148"/>
    </source>
</evidence>
<dbReference type="STRING" id="647113.Metok_1362"/>
<dbReference type="HOGENOM" id="CLU_165255_0_1_2"/>
<dbReference type="SUPFAM" id="SSF64307">
    <property type="entry name" value="SirA-like"/>
    <property type="match status" value="1"/>
</dbReference>
<dbReference type="AlphaFoldDB" id="F8AJX1"/>
<dbReference type="KEGG" id="mok:Metok_1362"/>
<feature type="domain" description="UPF0033" evidence="1">
    <location>
        <begin position="14"/>
        <end position="38"/>
    </location>
</feature>
<protein>
    <submittedName>
        <fullName evidence="2">SirA-like domain-containing protein</fullName>
    </submittedName>
</protein>
<dbReference type="eggNOG" id="arCOG02062">
    <property type="taxonomic scope" value="Archaea"/>
</dbReference>
<dbReference type="PANTHER" id="PTHR33279:SF18">
    <property type="entry name" value="SULFUR CARRIER PROTEIN MJ0990-RELATED"/>
    <property type="match status" value="1"/>
</dbReference>
<sequence length="81" mass="9029">MLLKNLIYGDRMELDVSGTVCPIPVLKTKKALDSIDDGEELTVIGNYKPALENIARFVEEHGHTVVSTEETEKGFKIVIKK</sequence>
<dbReference type="Gene3D" id="3.30.110.40">
    <property type="entry name" value="TusA-like domain"/>
    <property type="match status" value="1"/>
</dbReference>
<dbReference type="EMBL" id="CP002792">
    <property type="protein sequence ID" value="AEH07327.1"/>
    <property type="molecule type" value="Genomic_DNA"/>
</dbReference>
<dbReference type="PROSITE" id="PS01148">
    <property type="entry name" value="UPF0033"/>
    <property type="match status" value="1"/>
</dbReference>
<accession>F8AJX1</accession>
<dbReference type="InterPro" id="IPR036868">
    <property type="entry name" value="TusA-like_sf"/>
</dbReference>
<evidence type="ECO:0000313" key="3">
    <source>
        <dbReference type="Proteomes" id="UP000009296"/>
    </source>
</evidence>
<dbReference type="CDD" id="cd00291">
    <property type="entry name" value="SirA_YedF_YeeD"/>
    <property type="match status" value="1"/>
</dbReference>
<name>F8AJX1_METOI</name>
<gene>
    <name evidence="2" type="ordered locus">Metok_1362</name>
</gene>
<reference evidence="2" key="1">
    <citation type="submission" date="2011-05" db="EMBL/GenBank/DDBJ databases">
        <title>Complete sequence of chromosome of Methanothermococcus okinawensis IH1.</title>
        <authorList>
            <consortium name="US DOE Joint Genome Institute"/>
            <person name="Lucas S."/>
            <person name="Han J."/>
            <person name="Lapidus A."/>
            <person name="Cheng J.-F."/>
            <person name="Goodwin L."/>
            <person name="Pitluck S."/>
            <person name="Peters L."/>
            <person name="Mikhailova N."/>
            <person name="Held B."/>
            <person name="Han C."/>
            <person name="Tapia R."/>
            <person name="Land M."/>
            <person name="Hauser L."/>
            <person name="Kyrpides N."/>
            <person name="Ivanova N."/>
            <person name="Pagani I."/>
            <person name="Sieprawska-Lupa M."/>
            <person name="Takai K."/>
            <person name="Miyazaki J."/>
            <person name="Whitman W."/>
            <person name="Woyke T."/>
        </authorList>
    </citation>
    <scope>NUCLEOTIDE SEQUENCE</scope>
    <source>
        <strain evidence="2">IH1</strain>
    </source>
</reference>
<evidence type="ECO:0000313" key="2">
    <source>
        <dbReference type="EMBL" id="AEH07327.1"/>
    </source>
</evidence>